<organism evidence="1 2">
    <name type="scientific">Janthinobacterium fluminis</name>
    <dbReference type="NCBI Taxonomy" id="2987524"/>
    <lineage>
        <taxon>Bacteria</taxon>
        <taxon>Pseudomonadati</taxon>
        <taxon>Pseudomonadota</taxon>
        <taxon>Betaproteobacteria</taxon>
        <taxon>Burkholderiales</taxon>
        <taxon>Oxalobacteraceae</taxon>
        <taxon>Janthinobacterium</taxon>
    </lineage>
</organism>
<sequence length="241" mass="25271">MAAKIPLRRQRGAALLILLSVVGLGVATLLISALGKNGQQGARERRALLALAEASDALVGYATSHGRLPRPARSAVDGRERPDACVDEGGCSGFLPWVTLGVGGADSWGKLLRYSVTPEFTVAPIQSRSAVATKTVRARSPDGRFYYLGGQQECGLSIQCLPFVVYSSGKNNLGTGVAGVAQANKASGNIDEQANDKASTHFIARAAGADPRQPGGEFDDLAAWVPLTLLYERMTAAHTLP</sequence>
<dbReference type="Proteomes" id="UP001221208">
    <property type="component" value="Unassembled WGS sequence"/>
</dbReference>
<dbReference type="EMBL" id="JAQQXR010000009">
    <property type="protein sequence ID" value="MDC8759874.1"/>
    <property type="molecule type" value="Genomic_DNA"/>
</dbReference>
<evidence type="ECO:0008006" key="3">
    <source>
        <dbReference type="Google" id="ProtNLM"/>
    </source>
</evidence>
<reference evidence="1 2" key="1">
    <citation type="submission" date="2022-10" db="EMBL/GenBank/DDBJ databases">
        <title>Janthinobacterium sp. hw3 Genome sequencing.</title>
        <authorList>
            <person name="Park S."/>
        </authorList>
    </citation>
    <scope>NUCLEOTIDE SEQUENCE [LARGE SCALE GENOMIC DNA]</scope>
    <source>
        <strain evidence="2">hw3</strain>
    </source>
</reference>
<evidence type="ECO:0000313" key="2">
    <source>
        <dbReference type="Proteomes" id="UP001221208"/>
    </source>
</evidence>
<accession>A0ABT5K4M6</accession>
<proteinExistence type="predicted"/>
<dbReference type="RefSeq" id="WP_273673316.1">
    <property type="nucleotide sequence ID" value="NZ_JAQQXR010000009.1"/>
</dbReference>
<evidence type="ECO:0000313" key="1">
    <source>
        <dbReference type="EMBL" id="MDC8759874.1"/>
    </source>
</evidence>
<comment type="caution">
    <text evidence="1">The sequence shown here is derived from an EMBL/GenBank/DDBJ whole genome shotgun (WGS) entry which is preliminary data.</text>
</comment>
<keyword evidence="2" id="KW-1185">Reference proteome</keyword>
<gene>
    <name evidence="1" type="ORF">OIK44_20000</name>
</gene>
<protein>
    <recommendedName>
        <fullName evidence="3">Type II secretory pathway, pseudopilin PulG</fullName>
    </recommendedName>
</protein>
<name>A0ABT5K4M6_9BURK</name>